<dbReference type="SUPFAM" id="SSF54292">
    <property type="entry name" value="2Fe-2S ferredoxin-like"/>
    <property type="match status" value="1"/>
</dbReference>
<dbReference type="InterPro" id="IPR036683">
    <property type="entry name" value="CO_DH_flav_C_dom_sf"/>
</dbReference>
<feature type="binding site" evidence="14">
    <location>
        <position position="107"/>
    </location>
    <ligand>
        <name>[2Fe-2S] cluster</name>
        <dbReference type="ChEBI" id="CHEBI:190135"/>
        <label>1</label>
    </ligand>
</feature>
<evidence type="ECO:0000256" key="14">
    <source>
        <dbReference type="PIRSR" id="PIRSR000127-3"/>
    </source>
</evidence>
<feature type="binding site" evidence="14">
    <location>
        <position position="204"/>
    </location>
    <ligand>
        <name>[2Fe-2S] cluster</name>
        <dbReference type="ChEBI" id="CHEBI:190135"/>
        <label>2</label>
    </ligand>
</feature>
<feature type="binding site" evidence="14">
    <location>
        <position position="104"/>
    </location>
    <ligand>
        <name>[2Fe-2S] cluster</name>
        <dbReference type="ChEBI" id="CHEBI:190135"/>
        <label>1</label>
    </ligand>
</feature>
<dbReference type="SUPFAM" id="SSF55447">
    <property type="entry name" value="CO dehydrogenase flavoprotein C-terminal domain-like"/>
    <property type="match status" value="1"/>
</dbReference>
<dbReference type="Pfam" id="PF03450">
    <property type="entry name" value="CO_deh_flav_C"/>
    <property type="match status" value="1"/>
</dbReference>
<keyword evidence="18" id="KW-1185">Reference proteome</keyword>
<dbReference type="FunFam" id="3.30.365.10:FF:000001">
    <property type="entry name" value="Xanthine dehydrogenase oxidase"/>
    <property type="match status" value="1"/>
</dbReference>
<name>A0A8S3ZVL1_9EUPU</name>
<dbReference type="Gene3D" id="3.30.390.50">
    <property type="entry name" value="CO dehydrogenase flavoprotein, C-terminal domain"/>
    <property type="match status" value="1"/>
</dbReference>
<feature type="binding site" evidence="14">
    <location>
        <position position="129"/>
    </location>
    <ligand>
        <name>[2Fe-2S] cluster</name>
        <dbReference type="ChEBI" id="CHEBI:190135"/>
        <label>1</label>
    </ligand>
</feature>
<feature type="binding site" evidence="14">
    <location>
        <position position="953"/>
    </location>
    <ligand>
        <name>Mo-molybdopterin</name>
        <dbReference type="ChEBI" id="CHEBI:71302"/>
    </ligand>
    <ligandPart>
        <name>Mo</name>
        <dbReference type="ChEBI" id="CHEBI:28685"/>
    </ligandPart>
</feature>
<evidence type="ECO:0000256" key="9">
    <source>
        <dbReference type="ARBA" id="ARBA00023004"/>
    </source>
</evidence>
<dbReference type="GO" id="GO:0016491">
    <property type="term" value="F:oxidoreductase activity"/>
    <property type="evidence" value="ECO:0007669"/>
    <property type="project" value="UniProtKB-KW"/>
</dbReference>
<evidence type="ECO:0000256" key="1">
    <source>
        <dbReference type="ARBA" id="ARBA00001974"/>
    </source>
</evidence>
<reference evidence="17" key="1">
    <citation type="submission" date="2021-04" db="EMBL/GenBank/DDBJ databases">
        <authorList>
            <consortium name="Molecular Ecology Group"/>
        </authorList>
    </citation>
    <scope>NUCLEOTIDE SEQUENCE</scope>
</reference>
<dbReference type="InterPro" id="IPR016169">
    <property type="entry name" value="FAD-bd_PCMH_sub2"/>
</dbReference>
<dbReference type="PROSITE" id="PS51387">
    <property type="entry name" value="FAD_PCMH"/>
    <property type="match status" value="1"/>
</dbReference>
<dbReference type="InterPro" id="IPR036010">
    <property type="entry name" value="2Fe-2S_ferredoxin-like_sf"/>
</dbReference>
<comment type="cofactor">
    <cofactor evidence="14">
        <name>Mo-molybdopterin</name>
        <dbReference type="ChEBI" id="CHEBI:71302"/>
    </cofactor>
    <text evidence="14">Binds 1 Mo-molybdopterin (Mo-MPT) cofactor per subunit.</text>
</comment>
<dbReference type="InterPro" id="IPR016166">
    <property type="entry name" value="FAD-bd_PCMH"/>
</dbReference>
<evidence type="ECO:0000313" key="17">
    <source>
        <dbReference type="EMBL" id="CAG5133677.1"/>
    </source>
</evidence>
<comment type="similarity">
    <text evidence="2">Belongs to the xanthine dehydrogenase family.</text>
</comment>
<comment type="cofactor">
    <cofactor evidence="14">
        <name>[2Fe-2S] cluster</name>
        <dbReference type="ChEBI" id="CHEBI:190135"/>
    </cofactor>
    <text evidence="14">Binds 2 [2Fe-2S] clusters.</text>
</comment>
<proteinExistence type="inferred from homology"/>
<dbReference type="CDD" id="cd00207">
    <property type="entry name" value="fer2"/>
    <property type="match status" value="1"/>
</dbReference>
<keyword evidence="7 13" id="KW-0274">FAD</keyword>
<dbReference type="Gene3D" id="3.30.43.10">
    <property type="entry name" value="Uridine Diphospho-n-acetylenolpyruvylglucosamine Reductase, domain 2"/>
    <property type="match status" value="1"/>
</dbReference>
<feature type="binding site" evidence="14">
    <location>
        <position position="841"/>
    </location>
    <ligand>
        <name>Mo-molybdopterin</name>
        <dbReference type="ChEBI" id="CHEBI:71302"/>
    </ligand>
    <ligandPart>
        <name>Mo</name>
        <dbReference type="ChEBI" id="CHEBI:28685"/>
    </ligandPart>
</feature>
<feature type="binding site" evidence="14">
    <location>
        <position position="206"/>
    </location>
    <ligand>
        <name>[2Fe-2S] cluster</name>
        <dbReference type="ChEBI" id="CHEBI:190135"/>
        <label>2</label>
    </ligand>
</feature>
<dbReference type="Gene3D" id="3.10.20.30">
    <property type="match status" value="1"/>
</dbReference>
<comment type="cofactor">
    <cofactor evidence="11">
        <name>[2Fe-2S] cluster</name>
        <dbReference type="ChEBI" id="CHEBI:190135"/>
    </cofactor>
</comment>
<keyword evidence="9 14" id="KW-0408">Iron</keyword>
<organism evidence="17 18">
    <name type="scientific">Candidula unifasciata</name>
    <dbReference type="NCBI Taxonomy" id="100452"/>
    <lineage>
        <taxon>Eukaryota</taxon>
        <taxon>Metazoa</taxon>
        <taxon>Spiralia</taxon>
        <taxon>Lophotrochozoa</taxon>
        <taxon>Mollusca</taxon>
        <taxon>Gastropoda</taxon>
        <taxon>Heterobranchia</taxon>
        <taxon>Euthyneura</taxon>
        <taxon>Panpulmonata</taxon>
        <taxon>Eupulmonata</taxon>
        <taxon>Stylommatophora</taxon>
        <taxon>Helicina</taxon>
        <taxon>Helicoidea</taxon>
        <taxon>Geomitridae</taxon>
        <taxon>Candidula</taxon>
    </lineage>
</organism>
<evidence type="ECO:0000256" key="2">
    <source>
        <dbReference type="ARBA" id="ARBA00006849"/>
    </source>
</evidence>
<dbReference type="Proteomes" id="UP000678393">
    <property type="component" value="Unassembled WGS sequence"/>
</dbReference>
<comment type="caution">
    <text evidence="17">The sequence shown here is derived from an EMBL/GenBank/DDBJ whole genome shotgun (WGS) entry which is preliminary data.</text>
</comment>
<evidence type="ECO:0000259" key="16">
    <source>
        <dbReference type="PROSITE" id="PS51387"/>
    </source>
</evidence>
<keyword evidence="3 14" id="KW-0500">Molybdenum</keyword>
<dbReference type="PANTHER" id="PTHR45444:SF3">
    <property type="entry name" value="XANTHINE DEHYDROGENASE"/>
    <property type="match status" value="1"/>
</dbReference>
<keyword evidence="5 14" id="KW-0001">2Fe-2S</keyword>
<protein>
    <recommendedName>
        <fullName evidence="19">Aldehyde oxidase</fullName>
    </recommendedName>
</protein>
<dbReference type="Gene3D" id="3.90.1170.50">
    <property type="entry name" value="Aldehyde oxidase/xanthine dehydrogenase, a/b hammerhead"/>
    <property type="match status" value="1"/>
</dbReference>
<evidence type="ECO:0000259" key="15">
    <source>
        <dbReference type="PROSITE" id="PS51085"/>
    </source>
</evidence>
<feature type="binding site" evidence="13">
    <location>
        <begin position="394"/>
        <end position="398"/>
    </location>
    <ligand>
        <name>FAD</name>
        <dbReference type="ChEBI" id="CHEBI:57692"/>
    </ligand>
</feature>
<dbReference type="OrthoDB" id="8300278at2759"/>
<evidence type="ECO:0000313" key="18">
    <source>
        <dbReference type="Proteomes" id="UP000678393"/>
    </source>
</evidence>
<dbReference type="SUPFAM" id="SSF56176">
    <property type="entry name" value="FAD-binding/transporter-associated domain-like"/>
    <property type="match status" value="1"/>
</dbReference>
<dbReference type="Gene3D" id="3.30.365.10">
    <property type="entry name" value="Aldehyde oxidase/xanthine dehydrogenase, molybdopterin binding domain"/>
    <property type="match status" value="4"/>
</dbReference>
<dbReference type="SUPFAM" id="SSF47741">
    <property type="entry name" value="CO dehydrogenase ISP C-domain like"/>
    <property type="match status" value="1"/>
</dbReference>
<dbReference type="InterPro" id="IPR037165">
    <property type="entry name" value="AldOxase/xan_DH_Mopterin-bd_sf"/>
</dbReference>
<evidence type="ECO:0000256" key="3">
    <source>
        <dbReference type="ARBA" id="ARBA00022505"/>
    </source>
</evidence>
<keyword evidence="8" id="KW-0560">Oxidoreductase</keyword>
<keyword evidence="10 14" id="KW-0411">Iron-sulfur</keyword>
<dbReference type="Pfam" id="PF00941">
    <property type="entry name" value="FAD_binding_5"/>
    <property type="match status" value="1"/>
</dbReference>
<dbReference type="InterPro" id="IPR036884">
    <property type="entry name" value="2Fe-2S-bd_dom_sf"/>
</dbReference>
<comment type="cofactor">
    <cofactor evidence="1 13">
        <name>FAD</name>
        <dbReference type="ChEBI" id="CHEBI:57692"/>
    </cofactor>
</comment>
<feature type="active site" description="Proton acceptor" evidence="12">
    <location>
        <position position="1292"/>
    </location>
</feature>
<evidence type="ECO:0000256" key="7">
    <source>
        <dbReference type="ARBA" id="ARBA00022827"/>
    </source>
</evidence>
<dbReference type="InterPro" id="IPR001041">
    <property type="entry name" value="2Fe-2S_ferredoxin-type"/>
</dbReference>
<dbReference type="InterPro" id="IPR005107">
    <property type="entry name" value="CO_DH_flav_C"/>
</dbReference>
<evidence type="ECO:0000256" key="12">
    <source>
        <dbReference type="PIRSR" id="PIRSR000127-1"/>
    </source>
</evidence>
<dbReference type="InterPro" id="IPR002346">
    <property type="entry name" value="Mopterin_DH_FAD-bd"/>
</dbReference>
<dbReference type="GO" id="GO:0051537">
    <property type="term" value="F:2 iron, 2 sulfur cluster binding"/>
    <property type="evidence" value="ECO:0007669"/>
    <property type="project" value="UniProtKB-KW"/>
</dbReference>
<dbReference type="InterPro" id="IPR036856">
    <property type="entry name" value="Ald_Oxase/Xan_DH_a/b_sf"/>
</dbReference>
<dbReference type="SUPFAM" id="SSF56003">
    <property type="entry name" value="Molybdenum cofactor-binding domain"/>
    <property type="match status" value="1"/>
</dbReference>
<dbReference type="PROSITE" id="PS00197">
    <property type="entry name" value="2FE2S_FER_1"/>
    <property type="match status" value="1"/>
</dbReference>
<dbReference type="InterPro" id="IPR006058">
    <property type="entry name" value="2Fe2S_fd_BS"/>
</dbReference>
<evidence type="ECO:0000256" key="6">
    <source>
        <dbReference type="ARBA" id="ARBA00022723"/>
    </source>
</evidence>
<evidence type="ECO:0000256" key="13">
    <source>
        <dbReference type="PIRSR" id="PIRSR000127-2"/>
    </source>
</evidence>
<dbReference type="InterPro" id="IPR002888">
    <property type="entry name" value="2Fe-2S-bd"/>
</dbReference>
<dbReference type="InterPro" id="IPR016208">
    <property type="entry name" value="Ald_Oxase/xanthine_DH-like"/>
</dbReference>
<evidence type="ECO:0000256" key="4">
    <source>
        <dbReference type="ARBA" id="ARBA00022630"/>
    </source>
</evidence>
<gene>
    <name evidence="17" type="ORF">CUNI_LOCUS19235</name>
</gene>
<dbReference type="Pfam" id="PF01799">
    <property type="entry name" value="Fer2_2"/>
    <property type="match status" value="1"/>
</dbReference>
<keyword evidence="4" id="KW-0285">Flavoprotein</keyword>
<dbReference type="InterPro" id="IPR000674">
    <property type="entry name" value="Ald_Oxase/Xan_DH_a/b"/>
</dbReference>
<dbReference type="InterPro" id="IPR012675">
    <property type="entry name" value="Beta-grasp_dom_sf"/>
</dbReference>
<dbReference type="PROSITE" id="PS51085">
    <property type="entry name" value="2FE2S_FER_2"/>
    <property type="match status" value="1"/>
</dbReference>
<feature type="binding site" evidence="14">
    <location>
        <position position="99"/>
    </location>
    <ligand>
        <name>[2Fe-2S] cluster</name>
        <dbReference type="ChEBI" id="CHEBI:190135"/>
        <label>1</label>
    </ligand>
</feature>
<dbReference type="PIRSF" id="PIRSF000127">
    <property type="entry name" value="Xanthine_DH"/>
    <property type="match status" value="1"/>
</dbReference>
<evidence type="ECO:0000256" key="5">
    <source>
        <dbReference type="ARBA" id="ARBA00022714"/>
    </source>
</evidence>
<evidence type="ECO:0000256" key="10">
    <source>
        <dbReference type="ARBA" id="ARBA00023014"/>
    </source>
</evidence>
<keyword evidence="6 14" id="KW-0479">Metal-binding</keyword>
<sequence>MPSHETGKEKVTMTSLVKCPMCSMSHLPLKGNLDRGTYACTCENCGHFFKFQAVGDLKSSITLTINGQSYNIGNEYNPATSLLEYMRQAGISRGTKGCCFEGGCGVCLVTVKFLDPLTNKPRLYTINSCCLQLYTCDGLEITTIEGLGDTRDGLHPVQDRLAKFDGAQCGFCTPGQVMNMYGLLQNNPKPTMQEVEDSFDSTICRCTGYRSILDAMKSFAVDAPPTLTKKGGVIDIEELDGKMCKKTGKACIGHCGSHVKNGEAVSCENSVPRPLHIVYDQAQWFKPLTLAELTPLLKQYAGQSYRLIFGNTGFGVYGEVGPWNYSILIDIRGVQQLYTVDLTPSDHITFGANVSLTALKEAFESTTDPGLPYAKAFATHLGLVASNSIRNLSSWSGNLALKNLHNDFASDVYTILETVGTQLTIVDGDGVSKQYSLVDFLSVDLKGKVIVSMTLPKYNSSDVIIRTSKTSHRLQLCHAHVTSGYNFQVDANNNYLVKSKPSIVIQGINGQLVHAVQTEAFLVNKNLADPAVLQNALTVLSGEIVPDSGTVLASPTYRKSLAIGQFYKFALGVCQNKCSARFASGGLDLVRPIMTGTQDLGTTDPSVYPVTESMMKVTAYNLTTGEVRFVADQSPRQGQLYAAPVLSTQGNAKIQSIDASLALQIPGVVKFIQAKDIPGRNFWRPRGLEAPNLIKDLLSSGQVQYAGQPIGILVAEDEVTAQSSRYGVQVTYTDIKPALTDIEQAIQQKSFIGRAGPAVRGNATAAMAAAPHRVSGTVRCSDQYNFHLENQAALCVPTDTDGMYVMATTQWLDPVIQAVSHALGMSESKITVETQRIGGGFGGKGSYNAPVAGMCAVAAYLTKRPVLMNLDLHTNMQFQGKRTLFVFEYEVGFDDDGKLIAIIATTYADLGAQDSSSSDEHTTAFIDNVYTCPNWSYTVQLVRTNKPVSTAVRAPGTAPAIFGMECMIDHVATYLKKDHLAVRKLNFMKDGDMTLGRMLIENCLISDLVAQLETDIGIASRIQAVNDFNKNNRWKKRGFHVMPNKYAMGWSGRKYATSLFVNHGDGSVHLCHGGIDMGQGINTKAIQCAAYKLGIPVSLIEVKPTSTIVNTNADVSAGSTTTDIVCLSILKCCEDLLERMAPSKAKLKNPTWQDIVNQSYRDLVDLRAHYQPQIRDKYSSHYVCWGACAVEVEIDVLTGQYQILQVDYLNDTGTSLNPELDMGQLEGGFIMGCGLFLLESMKFDPVTGQPLTDGTWEYKPPLGKDLPIKFNAKFMRNVPNPSGVLGSKIVGEVPVSNGACVLFALKRAVEAARAEQNNTDWFPFHAPATVESIQTLCLNDLSQYTFGS</sequence>
<feature type="binding site" evidence="14">
    <location>
        <position position="1118"/>
    </location>
    <ligand>
        <name>Mo-molybdopterin</name>
        <dbReference type="ChEBI" id="CHEBI:71302"/>
    </ligand>
    <ligandPart>
        <name>Mo</name>
        <dbReference type="ChEBI" id="CHEBI:28685"/>
    </ligandPart>
</feature>
<evidence type="ECO:0000256" key="11">
    <source>
        <dbReference type="ARBA" id="ARBA00034078"/>
    </source>
</evidence>
<dbReference type="Gene3D" id="3.30.465.10">
    <property type="match status" value="1"/>
</dbReference>
<dbReference type="EMBL" id="CAJHNH020006401">
    <property type="protein sequence ID" value="CAG5133677.1"/>
    <property type="molecule type" value="Genomic_DNA"/>
</dbReference>
<evidence type="ECO:0008006" key="19">
    <source>
        <dbReference type="Google" id="ProtNLM"/>
    </source>
</evidence>
<feature type="binding site" evidence="14">
    <location>
        <position position="172"/>
    </location>
    <ligand>
        <name>[2Fe-2S] cluster</name>
        <dbReference type="ChEBI" id="CHEBI:190135"/>
        <label>2</label>
    </ligand>
</feature>
<feature type="binding site" evidence="14">
    <location>
        <position position="169"/>
    </location>
    <ligand>
        <name>[2Fe-2S] cluster</name>
        <dbReference type="ChEBI" id="CHEBI:190135"/>
        <label>2</label>
    </ligand>
</feature>
<feature type="binding site" evidence="14">
    <location>
        <position position="810"/>
    </location>
    <ligand>
        <name>Mo-molybdopterin</name>
        <dbReference type="ChEBI" id="CHEBI:71302"/>
    </ligand>
    <ligandPart>
        <name>Mo</name>
        <dbReference type="ChEBI" id="CHEBI:28685"/>
    </ligandPart>
</feature>
<feature type="domain" description="FAD-binding PCMH-type" evidence="16">
    <location>
        <begin position="277"/>
        <end position="460"/>
    </location>
</feature>
<dbReference type="GO" id="GO:0005506">
    <property type="term" value="F:iron ion binding"/>
    <property type="evidence" value="ECO:0007669"/>
    <property type="project" value="InterPro"/>
</dbReference>
<dbReference type="PANTHER" id="PTHR45444">
    <property type="entry name" value="XANTHINE DEHYDROGENASE"/>
    <property type="match status" value="1"/>
</dbReference>
<feature type="domain" description="2Fe-2S ferredoxin-type" evidence="15">
    <location>
        <begin position="59"/>
        <end position="147"/>
    </location>
</feature>
<feature type="binding site" evidence="13">
    <location>
        <position position="407"/>
    </location>
    <ligand>
        <name>FAD</name>
        <dbReference type="ChEBI" id="CHEBI:57692"/>
    </ligand>
</feature>
<dbReference type="GO" id="GO:0071949">
    <property type="term" value="F:FAD binding"/>
    <property type="evidence" value="ECO:0007669"/>
    <property type="project" value="InterPro"/>
</dbReference>
<feature type="binding site" evidence="13">
    <location>
        <position position="469"/>
    </location>
    <ligand>
        <name>FAD</name>
        <dbReference type="ChEBI" id="CHEBI:57692"/>
    </ligand>
</feature>
<dbReference type="Gene3D" id="1.10.150.120">
    <property type="entry name" value="[2Fe-2S]-binding domain"/>
    <property type="match status" value="1"/>
</dbReference>
<dbReference type="Pfam" id="PF02738">
    <property type="entry name" value="MoCoBD_1"/>
    <property type="match status" value="1"/>
</dbReference>
<accession>A0A8S3ZVL1</accession>
<dbReference type="Pfam" id="PF20256">
    <property type="entry name" value="MoCoBD_2"/>
    <property type="match status" value="1"/>
</dbReference>
<dbReference type="Pfam" id="PF01315">
    <property type="entry name" value="Ald_Xan_dh_C"/>
    <property type="match status" value="1"/>
</dbReference>
<dbReference type="InterPro" id="IPR016167">
    <property type="entry name" value="FAD-bd_PCMH_sub1"/>
</dbReference>
<dbReference type="SMART" id="SM01008">
    <property type="entry name" value="Ald_Xan_dh_C"/>
    <property type="match status" value="1"/>
</dbReference>
<dbReference type="InterPro" id="IPR036318">
    <property type="entry name" value="FAD-bd_PCMH-like_sf"/>
</dbReference>
<dbReference type="SUPFAM" id="SSF54665">
    <property type="entry name" value="CO dehydrogenase molybdoprotein N-domain-like"/>
    <property type="match status" value="1"/>
</dbReference>
<evidence type="ECO:0000256" key="8">
    <source>
        <dbReference type="ARBA" id="ARBA00023002"/>
    </source>
</evidence>
<dbReference type="InterPro" id="IPR046867">
    <property type="entry name" value="AldOxase/xan_DH_MoCoBD2"/>
</dbReference>
<dbReference type="InterPro" id="IPR008274">
    <property type="entry name" value="AldOxase/xan_DH_MoCoBD1"/>
</dbReference>
<dbReference type="FunFam" id="3.30.365.10:FF:000002">
    <property type="entry name" value="Xanthine dehydrogenase oxidase"/>
    <property type="match status" value="1"/>
</dbReference>